<feature type="region of interest" description="Disordered" evidence="1">
    <location>
        <begin position="1"/>
        <end position="28"/>
    </location>
</feature>
<sequence>MKYSSFLFLPSLPPQDSQPKPPRASSEHTASRIVFHVVIVIVLATTEPNRPSSLTQHIRPHSLSTSSLTQRTIQDRPSTTHADSTTFVSASARGRLVTVAFLAFARQKVRQERWLTHTPAAAPSSHPHPHPRASLEFSLAVSQSVRQSTARTPP</sequence>
<comment type="caution">
    <text evidence="2">The sequence shown here is derived from an EMBL/GenBank/DDBJ whole genome shotgun (WGS) entry which is preliminary data.</text>
</comment>
<gene>
    <name evidence="2" type="ORF">PMIN01_12251</name>
</gene>
<evidence type="ECO:0000256" key="1">
    <source>
        <dbReference type="SAM" id="MobiDB-lite"/>
    </source>
</evidence>
<dbReference type="AlphaFoldDB" id="A0A9P6G5S5"/>
<keyword evidence="3" id="KW-1185">Reference proteome</keyword>
<evidence type="ECO:0000313" key="2">
    <source>
        <dbReference type="EMBL" id="KAF9729387.1"/>
    </source>
</evidence>
<dbReference type="EMBL" id="WJXW01000016">
    <property type="protein sequence ID" value="KAF9729387.1"/>
    <property type="molecule type" value="Genomic_DNA"/>
</dbReference>
<feature type="region of interest" description="Disordered" evidence="1">
    <location>
        <begin position="50"/>
        <end position="84"/>
    </location>
</feature>
<dbReference type="Proteomes" id="UP000756921">
    <property type="component" value="Unassembled WGS sequence"/>
</dbReference>
<protein>
    <submittedName>
        <fullName evidence="2">Uncharacterized protein</fullName>
    </submittedName>
</protein>
<organism evidence="2 3">
    <name type="scientific">Paraphaeosphaeria minitans</name>
    <dbReference type="NCBI Taxonomy" id="565426"/>
    <lineage>
        <taxon>Eukaryota</taxon>
        <taxon>Fungi</taxon>
        <taxon>Dikarya</taxon>
        <taxon>Ascomycota</taxon>
        <taxon>Pezizomycotina</taxon>
        <taxon>Dothideomycetes</taxon>
        <taxon>Pleosporomycetidae</taxon>
        <taxon>Pleosporales</taxon>
        <taxon>Massarineae</taxon>
        <taxon>Didymosphaeriaceae</taxon>
        <taxon>Paraphaeosphaeria</taxon>
    </lineage>
</organism>
<proteinExistence type="predicted"/>
<evidence type="ECO:0000313" key="3">
    <source>
        <dbReference type="Proteomes" id="UP000756921"/>
    </source>
</evidence>
<accession>A0A9P6G5S5</accession>
<name>A0A9P6G5S5_9PLEO</name>
<reference evidence="2" key="1">
    <citation type="journal article" date="2020" name="Mol. Plant Microbe Interact.">
        <title>Genome Sequence of the Biocontrol Agent Coniothyrium minitans strain Conio (IMI 134523).</title>
        <authorList>
            <person name="Patel D."/>
            <person name="Shittu T.A."/>
            <person name="Baroncelli R."/>
            <person name="Muthumeenakshi S."/>
            <person name="Osborne T.H."/>
            <person name="Janganan T.K."/>
            <person name="Sreenivasaprasad S."/>
        </authorList>
    </citation>
    <scope>NUCLEOTIDE SEQUENCE</scope>
    <source>
        <strain evidence="2">Conio</strain>
    </source>
</reference>